<reference evidence="1 2" key="1">
    <citation type="submission" date="2024-10" db="EMBL/GenBank/DDBJ databases">
        <title>Updated reference genomes for cyclostephanoid diatoms.</title>
        <authorList>
            <person name="Roberts W.R."/>
            <person name="Alverson A.J."/>
        </authorList>
    </citation>
    <scope>NUCLEOTIDE SEQUENCE [LARGE SCALE GENOMIC DNA]</scope>
    <source>
        <strain evidence="1 2">AJA276-08</strain>
    </source>
</reference>
<gene>
    <name evidence="1" type="ORF">ACHAW5_005511</name>
</gene>
<sequence>MSCSLKGLEFFNARVMYPLQITGKPYEFGDLSRAIDSSVKNKVKDLTGNDDYEFGDLSRWVDSKIKIEVNKFTSKDNYQFGDLTKEIMKRVASGKYTMDDLFMLLKALAMFGASISPVAGFLPVKLLVELLNFSLVNDVAGKVTSALAMELDKRLKKSLLGDENYKLGDATKRTIADAIKNYTGKELYEFGDVTKRVMSSFADGAKNTKDRQMIGINEKGMEPSVVEAFDEWDSLSKTDLQDGLDRIEKYVELIETEKRSEANK</sequence>
<protein>
    <submittedName>
        <fullName evidence="1">Uncharacterized protein</fullName>
    </submittedName>
</protein>
<accession>A0ABD3MPY3</accession>
<keyword evidence="2" id="KW-1185">Reference proteome</keyword>
<dbReference type="AlphaFoldDB" id="A0ABD3MPY3"/>
<comment type="caution">
    <text evidence="1">The sequence shown here is derived from an EMBL/GenBank/DDBJ whole genome shotgun (WGS) entry which is preliminary data.</text>
</comment>
<evidence type="ECO:0000313" key="2">
    <source>
        <dbReference type="Proteomes" id="UP001530315"/>
    </source>
</evidence>
<name>A0ABD3MPY3_9STRA</name>
<evidence type="ECO:0000313" key="1">
    <source>
        <dbReference type="EMBL" id="KAL3764031.1"/>
    </source>
</evidence>
<dbReference type="Proteomes" id="UP001530315">
    <property type="component" value="Unassembled WGS sequence"/>
</dbReference>
<dbReference type="EMBL" id="JALLAZ020001783">
    <property type="protein sequence ID" value="KAL3764031.1"/>
    <property type="molecule type" value="Genomic_DNA"/>
</dbReference>
<proteinExistence type="predicted"/>
<organism evidence="1 2">
    <name type="scientific">Stephanodiscus triporus</name>
    <dbReference type="NCBI Taxonomy" id="2934178"/>
    <lineage>
        <taxon>Eukaryota</taxon>
        <taxon>Sar</taxon>
        <taxon>Stramenopiles</taxon>
        <taxon>Ochrophyta</taxon>
        <taxon>Bacillariophyta</taxon>
        <taxon>Coscinodiscophyceae</taxon>
        <taxon>Thalassiosirophycidae</taxon>
        <taxon>Stephanodiscales</taxon>
        <taxon>Stephanodiscaceae</taxon>
        <taxon>Stephanodiscus</taxon>
    </lineage>
</organism>